<dbReference type="Pfam" id="PF02922">
    <property type="entry name" value="CBM_48"/>
    <property type="match status" value="1"/>
</dbReference>
<evidence type="ECO:0000256" key="7">
    <source>
        <dbReference type="ARBA" id="ARBA00051664"/>
    </source>
</evidence>
<dbReference type="InterPro" id="IPR013783">
    <property type="entry name" value="Ig-like_fold"/>
</dbReference>
<dbReference type="Gene3D" id="2.60.40.1180">
    <property type="entry name" value="Golgi alpha-mannosidase II"/>
    <property type="match status" value="1"/>
</dbReference>
<keyword evidence="3" id="KW-0150">Chloroplast</keyword>
<evidence type="ECO:0000256" key="3">
    <source>
        <dbReference type="ARBA" id="ARBA00022528"/>
    </source>
</evidence>
<dbReference type="GO" id="GO:0019156">
    <property type="term" value="F:isoamylase activity"/>
    <property type="evidence" value="ECO:0007669"/>
    <property type="project" value="UniProtKB-EC"/>
</dbReference>
<dbReference type="AlphaFoldDB" id="A0AAW1RHK9"/>
<comment type="catalytic activity">
    <reaction evidence="7">
        <text>Hydrolysis of (1-&gt;6)-alpha-D-glucosidic branch linkages in glycogen, amylopectin and their beta-limit dextrins.</text>
        <dbReference type="EC" id="3.2.1.68"/>
    </reaction>
</comment>
<evidence type="ECO:0000256" key="5">
    <source>
        <dbReference type="ARBA" id="ARBA00022801"/>
    </source>
</evidence>
<evidence type="ECO:0000256" key="6">
    <source>
        <dbReference type="ARBA" id="ARBA00022946"/>
    </source>
</evidence>
<evidence type="ECO:0000313" key="11">
    <source>
        <dbReference type="EMBL" id="KAK9833178.1"/>
    </source>
</evidence>
<comment type="caution">
    <text evidence="11">The sequence shown here is derived from an EMBL/GenBank/DDBJ whole genome shotgun (WGS) entry which is preliminary data.</text>
</comment>
<evidence type="ECO:0000256" key="2">
    <source>
        <dbReference type="ARBA" id="ARBA00008061"/>
    </source>
</evidence>
<dbReference type="FunFam" id="3.20.20.80:FF:000054">
    <property type="entry name" value="Glycogen debranching enzyme"/>
    <property type="match status" value="1"/>
</dbReference>
<feature type="compositionally biased region" description="Polar residues" evidence="9">
    <location>
        <begin position="53"/>
        <end position="67"/>
    </location>
</feature>
<dbReference type="InterPro" id="IPR014756">
    <property type="entry name" value="Ig_E-set"/>
</dbReference>
<dbReference type="Pfam" id="PF21156">
    <property type="entry name" value="ISOA1-3_C"/>
    <property type="match status" value="1"/>
</dbReference>
<proteinExistence type="inferred from homology"/>
<dbReference type="InterPro" id="IPR044505">
    <property type="entry name" value="GlgX_Isoamylase_N_E_set"/>
</dbReference>
<dbReference type="PANTHER" id="PTHR43002">
    <property type="entry name" value="GLYCOGEN DEBRANCHING ENZYME"/>
    <property type="match status" value="1"/>
</dbReference>
<dbReference type="Pfam" id="PF00128">
    <property type="entry name" value="Alpha-amylase"/>
    <property type="match status" value="1"/>
</dbReference>
<dbReference type="InterPro" id="IPR017853">
    <property type="entry name" value="GH"/>
</dbReference>
<evidence type="ECO:0000256" key="9">
    <source>
        <dbReference type="SAM" id="MobiDB-lite"/>
    </source>
</evidence>
<evidence type="ECO:0000256" key="8">
    <source>
        <dbReference type="ARBA" id="ARBA00066531"/>
    </source>
</evidence>
<dbReference type="SUPFAM" id="SSF51445">
    <property type="entry name" value="(Trans)glycosidases"/>
    <property type="match status" value="1"/>
</dbReference>
<evidence type="ECO:0000256" key="1">
    <source>
        <dbReference type="ARBA" id="ARBA00004229"/>
    </source>
</evidence>
<sequence length="832" mass="91900">MRQGWSRPGSSAGLANPKPASKTNRLDLKGKAAGGSPAPIRRLSKSRPAPEQNGKQYSPDSPTSPAQGSPYPLGPSIVKDGVNMAVFAANAEQLSVCFFTEEDLQQGRVTNEVALDPATNRTGDIWHVMLPQLDSSSLYGFRTSGPHQSSNETAVGHRYDEAQVMVDPYATGLISRRVWGEHSPELDWGKVLGLATTWPQAAGIVPSQAPPFDWQGTRPLHLPREDLIIYEMHVRGFTQSPTSATSYPGTFAGMVEKLDYLQTLGINCVELLPSQEFNELEYYSAIPGTNSYRYNYWGYSTGGFFAPMARYAQAAAEGQPGQQIIDEFKMLVRECHKRGMEVIMDVVFNHTSEGNEKGPVLSMRGLDNRIYYMLAPEGEYYNYTGCGNTLNCNHPVVRRFIVDCLRYWVETMHIDGFRFDLASIMTRAHSEWDTMPMNQPGPGEPGETQSAIMAEGAGVPTGTPLSDPALIEMISEDPILRGTHLIAEAWDAAGLYQAGAFPHYDGQWSEWNGNFRDTVRAFIKGSDGTWASQFAAAMTGSPGLYSSSEPREEDWWANNGGRRWKGNRSPLASINFITAHDGFTLADLVSFNGKHNEANGEQNRDGESHNLTWNCGEEGPSRKPTILRLRARQMKNLATALLVAHGIPMILMGDEYGHSKGGNNNTYCHDSALNWLDWRQAEAAGNGYARYFRHLVRLRLSRPELKRTTFGNSHHICWHGEEPGEPDWTETSRLVAWSVSTPVGEVNGAAGLYIAFSASHQPISLQLPVWPGRVWQPVVDTGKPAPYDMLVADSALSQASINTALAGTRMWTADHLYPLLPWSAIVLKSIRE</sequence>
<dbReference type="Proteomes" id="UP001438707">
    <property type="component" value="Unassembled WGS sequence"/>
</dbReference>
<evidence type="ECO:0000313" key="12">
    <source>
        <dbReference type="Proteomes" id="UP001438707"/>
    </source>
</evidence>
<keyword evidence="5" id="KW-0378">Hydrolase</keyword>
<feature type="region of interest" description="Disordered" evidence="9">
    <location>
        <begin position="1"/>
        <end position="75"/>
    </location>
</feature>
<dbReference type="SUPFAM" id="SSF51011">
    <property type="entry name" value="Glycosyl hydrolase domain"/>
    <property type="match status" value="1"/>
</dbReference>
<dbReference type="Gene3D" id="2.60.40.10">
    <property type="entry name" value="Immunoglobulins"/>
    <property type="match status" value="1"/>
</dbReference>
<dbReference type="GO" id="GO:0005975">
    <property type="term" value="P:carbohydrate metabolic process"/>
    <property type="evidence" value="ECO:0007669"/>
    <property type="project" value="InterPro"/>
</dbReference>
<evidence type="ECO:0000259" key="10">
    <source>
        <dbReference type="SMART" id="SM00642"/>
    </source>
</evidence>
<dbReference type="SUPFAM" id="SSF81296">
    <property type="entry name" value="E set domains"/>
    <property type="match status" value="1"/>
</dbReference>
<dbReference type="CDD" id="cd02856">
    <property type="entry name" value="E_set_GDE_Isoamylase_N"/>
    <property type="match status" value="1"/>
</dbReference>
<dbReference type="InterPro" id="IPR006047">
    <property type="entry name" value="GH13_cat_dom"/>
</dbReference>
<dbReference type="InterPro" id="IPR048650">
    <property type="entry name" value="ISOA1-3-like_C"/>
</dbReference>
<protein>
    <recommendedName>
        <fullName evidence="8">isoamylase</fullName>
        <ecNumber evidence="8">3.2.1.68</ecNumber>
    </recommendedName>
</protein>
<organism evidence="11 12">
    <name type="scientific">Apatococcus lobatus</name>
    <dbReference type="NCBI Taxonomy" id="904363"/>
    <lineage>
        <taxon>Eukaryota</taxon>
        <taxon>Viridiplantae</taxon>
        <taxon>Chlorophyta</taxon>
        <taxon>core chlorophytes</taxon>
        <taxon>Trebouxiophyceae</taxon>
        <taxon>Chlorellales</taxon>
        <taxon>Chlorellaceae</taxon>
        <taxon>Apatococcus</taxon>
    </lineage>
</organism>
<dbReference type="SMART" id="SM00642">
    <property type="entry name" value="Aamy"/>
    <property type="match status" value="1"/>
</dbReference>
<keyword evidence="6" id="KW-0809">Transit peptide</keyword>
<dbReference type="CDD" id="cd11326">
    <property type="entry name" value="AmyAc_Glg_debranch"/>
    <property type="match status" value="1"/>
</dbReference>
<dbReference type="EC" id="3.2.1.68" evidence="8"/>
<dbReference type="EMBL" id="JALJOS010000011">
    <property type="protein sequence ID" value="KAK9833178.1"/>
    <property type="molecule type" value="Genomic_DNA"/>
</dbReference>
<accession>A0AAW1RHK9</accession>
<keyword evidence="4" id="KW-0934">Plastid</keyword>
<evidence type="ECO:0000256" key="4">
    <source>
        <dbReference type="ARBA" id="ARBA00022640"/>
    </source>
</evidence>
<dbReference type="GO" id="GO:0009507">
    <property type="term" value="C:chloroplast"/>
    <property type="evidence" value="ECO:0007669"/>
    <property type="project" value="UniProtKB-SubCell"/>
</dbReference>
<keyword evidence="12" id="KW-1185">Reference proteome</keyword>
<feature type="domain" description="Glycosyl hydrolase family 13 catalytic" evidence="10">
    <location>
        <begin position="231"/>
        <end position="699"/>
    </location>
</feature>
<reference evidence="11 12" key="1">
    <citation type="journal article" date="2024" name="Nat. Commun.">
        <title>Phylogenomics reveals the evolutionary origins of lichenization in chlorophyte algae.</title>
        <authorList>
            <person name="Puginier C."/>
            <person name="Libourel C."/>
            <person name="Otte J."/>
            <person name="Skaloud P."/>
            <person name="Haon M."/>
            <person name="Grisel S."/>
            <person name="Petersen M."/>
            <person name="Berrin J.G."/>
            <person name="Delaux P.M."/>
            <person name="Dal Grande F."/>
            <person name="Keller J."/>
        </authorList>
    </citation>
    <scope>NUCLEOTIDE SEQUENCE [LARGE SCALE GENOMIC DNA]</scope>
    <source>
        <strain evidence="11 12">SAG 2145</strain>
    </source>
</reference>
<feature type="compositionally biased region" description="Basic and acidic residues" evidence="9">
    <location>
        <begin position="596"/>
        <end position="608"/>
    </location>
</feature>
<feature type="region of interest" description="Disordered" evidence="9">
    <location>
        <begin position="596"/>
        <end position="617"/>
    </location>
</feature>
<dbReference type="Gene3D" id="3.20.20.80">
    <property type="entry name" value="Glycosidases"/>
    <property type="match status" value="1"/>
</dbReference>
<dbReference type="InterPro" id="IPR013780">
    <property type="entry name" value="Glyco_hydro_b"/>
</dbReference>
<comment type="similarity">
    <text evidence="2">Belongs to the glycosyl hydrolase 13 family.</text>
</comment>
<gene>
    <name evidence="11" type="ORF">WJX74_009440</name>
</gene>
<name>A0AAW1RHK9_9CHLO</name>
<dbReference type="InterPro" id="IPR004193">
    <property type="entry name" value="Glyco_hydro_13_N"/>
</dbReference>
<comment type="subcellular location">
    <subcellularLocation>
        <location evidence="1">Plastid</location>
        <location evidence="1">Chloroplast</location>
    </subcellularLocation>
</comment>